<dbReference type="Proteomes" id="UP000663419">
    <property type="component" value="Chromosome 1"/>
</dbReference>
<reference evidence="1" key="1">
    <citation type="submission" date="2021-01" db="EMBL/GenBank/DDBJ databases">
        <title>Chromosome-level genome assembly of a human fungal pathogen reveals clustering of transcriptionally co-regulated genes.</title>
        <authorList>
            <person name="Voorhies M."/>
            <person name="Cohen S."/>
            <person name="Shea T.P."/>
            <person name="Petrus S."/>
            <person name="Munoz J.F."/>
            <person name="Poplawski S."/>
            <person name="Goldman W.E."/>
            <person name="Michael T."/>
            <person name="Cuomo C.A."/>
            <person name="Sil A."/>
            <person name="Beyhan S."/>
        </authorList>
    </citation>
    <scope>NUCLEOTIDE SEQUENCE</scope>
    <source>
        <strain evidence="1">H88</strain>
    </source>
</reference>
<name>A0A8A1L9Y8_AJEC8</name>
<evidence type="ECO:0000313" key="2">
    <source>
        <dbReference type="Proteomes" id="UP000663419"/>
    </source>
</evidence>
<dbReference type="AlphaFoldDB" id="A0A8A1L9Y8"/>
<protein>
    <submittedName>
        <fullName evidence="1">Uncharacterized protein</fullName>
    </submittedName>
</protein>
<sequence>MRFFLIAKPVYHSEESNIKLQFAAGVHPLASLYVLFLANDMRQSGRRCTRGGSPLILQSNGTIYGPGRQHTCNISRNPYSYELSFIFIISKVIFFKKKKKNLSHLFSPGLTSEFTGFVTSPRSIL</sequence>
<gene>
    <name evidence="1" type="ORF">I7I53_09065</name>
</gene>
<dbReference type="EMBL" id="CP069102">
    <property type="protein sequence ID" value="QSS48872.1"/>
    <property type="molecule type" value="Genomic_DNA"/>
</dbReference>
<dbReference type="VEuPathDB" id="FungiDB:I7I53_09065"/>
<proteinExistence type="predicted"/>
<evidence type="ECO:0000313" key="1">
    <source>
        <dbReference type="EMBL" id="QSS48872.1"/>
    </source>
</evidence>
<organism evidence="1 2">
    <name type="scientific">Ajellomyces capsulatus (strain H88)</name>
    <name type="common">Darling's disease fungus</name>
    <name type="synonym">Histoplasma capsulatum</name>
    <dbReference type="NCBI Taxonomy" id="544711"/>
    <lineage>
        <taxon>Eukaryota</taxon>
        <taxon>Fungi</taxon>
        <taxon>Dikarya</taxon>
        <taxon>Ascomycota</taxon>
        <taxon>Pezizomycotina</taxon>
        <taxon>Eurotiomycetes</taxon>
        <taxon>Eurotiomycetidae</taxon>
        <taxon>Onygenales</taxon>
        <taxon>Ajellomycetaceae</taxon>
        <taxon>Histoplasma</taxon>
    </lineage>
</organism>
<accession>A0A8A1L9Y8</accession>